<accession>A0A3P7IS33</accession>
<feature type="transmembrane region" description="Helical" evidence="2">
    <location>
        <begin position="29"/>
        <end position="49"/>
    </location>
</feature>
<dbReference type="AlphaFoldDB" id="A0A3P7IS33"/>
<keyword evidence="2" id="KW-1133">Transmembrane helix</keyword>
<evidence type="ECO:0000313" key="3">
    <source>
        <dbReference type="EMBL" id="VDM75980.1"/>
    </source>
</evidence>
<sequence length="366" mass="41100">METLGDIIHDRVYNQKWFTARGLRSLSEATGWGVDTIAKVIACLLFYLLNGGSDWFVCNLLLVLVPMLLIYIAKIIACLLFYLLNGGSDWFVCNLLLVLVPMLLIYVYPDEQPPLDHMIVYWISAFVLSACDHMLEDLPFYYLQKFCLLLFILVEPSCLNDRLKVLFKVNVPEYYNVPKKEDDVSTAKSSSAWEKFKESLLSLTTGPCTTVQRHQVVTHKTRVVTPAWEKFKESLLSLTTGPCTTVQRHQVVTHKTRVVTPGSRSDSERLIPGSGSSSSDSSPRDQRQLHRHKKTVTAETKVVHSSGATYKSALIAPGPPVAVGENRKIDSVYVNLPKPIGTQNKISVRLEPALRTSRSDNRNESS</sequence>
<dbReference type="OrthoDB" id="5871872at2759"/>
<proteinExistence type="predicted"/>
<keyword evidence="2" id="KW-0812">Transmembrane</keyword>
<keyword evidence="2" id="KW-0472">Membrane</keyword>
<evidence type="ECO:0008006" key="5">
    <source>
        <dbReference type="Google" id="ProtNLM"/>
    </source>
</evidence>
<feature type="transmembrane region" description="Helical" evidence="2">
    <location>
        <begin position="89"/>
        <end position="107"/>
    </location>
</feature>
<keyword evidence="4" id="KW-1185">Reference proteome</keyword>
<feature type="transmembrane region" description="Helical" evidence="2">
    <location>
        <begin position="61"/>
        <end position="83"/>
    </location>
</feature>
<evidence type="ECO:0000256" key="1">
    <source>
        <dbReference type="SAM" id="MobiDB-lite"/>
    </source>
</evidence>
<dbReference type="Proteomes" id="UP000270094">
    <property type="component" value="Unassembled WGS sequence"/>
</dbReference>
<organism evidence="3 4">
    <name type="scientific">Strongylus vulgaris</name>
    <name type="common">Blood worm</name>
    <dbReference type="NCBI Taxonomy" id="40348"/>
    <lineage>
        <taxon>Eukaryota</taxon>
        <taxon>Metazoa</taxon>
        <taxon>Ecdysozoa</taxon>
        <taxon>Nematoda</taxon>
        <taxon>Chromadorea</taxon>
        <taxon>Rhabditida</taxon>
        <taxon>Rhabditina</taxon>
        <taxon>Rhabditomorpha</taxon>
        <taxon>Strongyloidea</taxon>
        <taxon>Strongylidae</taxon>
        <taxon>Strongylus</taxon>
    </lineage>
</organism>
<dbReference type="EMBL" id="UYYB01096138">
    <property type="protein sequence ID" value="VDM75980.1"/>
    <property type="molecule type" value="Genomic_DNA"/>
</dbReference>
<reference evidence="3 4" key="1">
    <citation type="submission" date="2018-11" db="EMBL/GenBank/DDBJ databases">
        <authorList>
            <consortium name="Pathogen Informatics"/>
        </authorList>
    </citation>
    <scope>NUCLEOTIDE SEQUENCE [LARGE SCALE GENOMIC DNA]</scope>
</reference>
<name>A0A3P7IS33_STRVU</name>
<protein>
    <recommendedName>
        <fullName evidence="5">Receptor expression-enhancing protein</fullName>
    </recommendedName>
</protein>
<feature type="compositionally biased region" description="Low complexity" evidence="1">
    <location>
        <begin position="272"/>
        <end position="281"/>
    </location>
</feature>
<gene>
    <name evidence="3" type="ORF">SVUK_LOCUS10978</name>
</gene>
<evidence type="ECO:0000313" key="4">
    <source>
        <dbReference type="Proteomes" id="UP000270094"/>
    </source>
</evidence>
<feature type="region of interest" description="Disordered" evidence="1">
    <location>
        <begin position="257"/>
        <end position="298"/>
    </location>
</feature>
<evidence type="ECO:0000256" key="2">
    <source>
        <dbReference type="SAM" id="Phobius"/>
    </source>
</evidence>